<gene>
    <name evidence="1" type="ORF">RHMOL_Rhmol01G0265900</name>
</gene>
<accession>A0ACC0Q959</accession>
<comment type="caution">
    <text evidence="1">The sequence shown here is derived from an EMBL/GenBank/DDBJ whole genome shotgun (WGS) entry which is preliminary data.</text>
</comment>
<dbReference type="EMBL" id="CM046388">
    <property type="protein sequence ID" value="KAI8573278.1"/>
    <property type="molecule type" value="Genomic_DNA"/>
</dbReference>
<dbReference type="Proteomes" id="UP001062846">
    <property type="component" value="Chromosome 1"/>
</dbReference>
<name>A0ACC0Q959_RHOML</name>
<evidence type="ECO:0000313" key="2">
    <source>
        <dbReference type="Proteomes" id="UP001062846"/>
    </source>
</evidence>
<protein>
    <submittedName>
        <fullName evidence="1">Uncharacterized protein</fullName>
    </submittedName>
</protein>
<sequence length="469" mass="52306">MASEIRGCLLVRQSFFHDDPRNFTDIGGVRILVILYIVSSSFSWKVKNGDGGDDGEKTVEISVYEYFAKRHKIQLTYSADMPCLNAVRNCRFDSDPLLAACGISIEKQLTQVDGRVLEAPRLKFGKGEDCIPQKGRWNYYNKHIKGPHTLIEEDPRYGSSSPVVRVEKMFEKIVSKFPSRRPQFLLCILPERKTSDIYGPWKKICLCDKGIATQCLSTSKININGQYLTNVILKINAKLGGINSLLAIEIEPFLGEPPINSWVPLIKDTPTMILGMDVSHGPSGSNTPSIASVVGSLSWPLISRYRAAVRTQSPKVEMIESLFKPLANGGDDGIMRELLMDFHLTSAERKPAQIILFRDGVSESQFNQVLTGELDDIIKAYKHLGEGDIPKFTVIVAQKKHHTKLFQERGSKNVPPVAPVKYAHHAAKQMGQFVNFEDSSGSPSERKGSPAAPELLRLHKDVARSMFFC</sequence>
<evidence type="ECO:0000313" key="1">
    <source>
        <dbReference type="EMBL" id="KAI8573278.1"/>
    </source>
</evidence>
<keyword evidence="2" id="KW-1185">Reference proteome</keyword>
<proteinExistence type="predicted"/>
<reference evidence="1" key="1">
    <citation type="submission" date="2022-02" db="EMBL/GenBank/DDBJ databases">
        <title>Plant Genome Project.</title>
        <authorList>
            <person name="Zhang R.-G."/>
        </authorList>
    </citation>
    <scope>NUCLEOTIDE SEQUENCE</scope>
    <source>
        <strain evidence="1">AT1</strain>
    </source>
</reference>
<organism evidence="1 2">
    <name type="scientific">Rhododendron molle</name>
    <name type="common">Chinese azalea</name>
    <name type="synonym">Azalea mollis</name>
    <dbReference type="NCBI Taxonomy" id="49168"/>
    <lineage>
        <taxon>Eukaryota</taxon>
        <taxon>Viridiplantae</taxon>
        <taxon>Streptophyta</taxon>
        <taxon>Embryophyta</taxon>
        <taxon>Tracheophyta</taxon>
        <taxon>Spermatophyta</taxon>
        <taxon>Magnoliopsida</taxon>
        <taxon>eudicotyledons</taxon>
        <taxon>Gunneridae</taxon>
        <taxon>Pentapetalae</taxon>
        <taxon>asterids</taxon>
        <taxon>Ericales</taxon>
        <taxon>Ericaceae</taxon>
        <taxon>Ericoideae</taxon>
        <taxon>Rhodoreae</taxon>
        <taxon>Rhododendron</taxon>
    </lineage>
</organism>